<name>A0A8J5LSS0_ZINOF</name>
<comment type="cofactor">
    <cofactor evidence="1">
        <name>Fe(2+)</name>
        <dbReference type="ChEBI" id="CHEBI:29033"/>
    </cofactor>
</comment>
<gene>
    <name evidence="8" type="ORF">ZIOFF_002265</name>
</gene>
<dbReference type="CDD" id="cd20289">
    <property type="entry name" value="cupin_ADO"/>
    <property type="match status" value="1"/>
</dbReference>
<protein>
    <recommendedName>
        <fullName evidence="3">cysteine dioxygenase</fullName>
        <ecNumber evidence="3">1.13.11.20</ecNumber>
    </recommendedName>
</protein>
<evidence type="ECO:0000256" key="7">
    <source>
        <dbReference type="ARBA" id="ARBA00024284"/>
    </source>
</evidence>
<evidence type="ECO:0000256" key="4">
    <source>
        <dbReference type="ARBA" id="ARBA00022723"/>
    </source>
</evidence>
<comment type="catalytic activity">
    <reaction evidence="7">
        <text>L-cysteine + O2 = 3-sulfino-L-alanine + H(+)</text>
        <dbReference type="Rhea" id="RHEA:20441"/>
        <dbReference type="ChEBI" id="CHEBI:15378"/>
        <dbReference type="ChEBI" id="CHEBI:15379"/>
        <dbReference type="ChEBI" id="CHEBI:35235"/>
        <dbReference type="ChEBI" id="CHEBI:61085"/>
        <dbReference type="EC" id="1.13.11.20"/>
    </reaction>
    <physiologicalReaction direction="left-to-right" evidence="7">
        <dbReference type="Rhea" id="RHEA:20442"/>
    </physiologicalReaction>
</comment>
<evidence type="ECO:0000256" key="1">
    <source>
        <dbReference type="ARBA" id="ARBA00001954"/>
    </source>
</evidence>
<comment type="caution">
    <text evidence="8">The sequence shown here is derived from an EMBL/GenBank/DDBJ whole genome shotgun (WGS) entry which is preliminary data.</text>
</comment>
<comment type="similarity">
    <text evidence="2">Belongs to the cysteine dioxygenase family.</text>
</comment>
<dbReference type="Gene3D" id="2.60.120.10">
    <property type="entry name" value="Jelly Rolls"/>
    <property type="match status" value="1"/>
</dbReference>
<accession>A0A8J5LSS0</accession>
<evidence type="ECO:0000313" key="9">
    <source>
        <dbReference type="Proteomes" id="UP000734854"/>
    </source>
</evidence>
<reference evidence="8 9" key="1">
    <citation type="submission" date="2020-08" db="EMBL/GenBank/DDBJ databases">
        <title>Plant Genome Project.</title>
        <authorList>
            <person name="Zhang R.-G."/>
        </authorList>
    </citation>
    <scope>NUCLEOTIDE SEQUENCE [LARGE SCALE GENOMIC DNA]</scope>
    <source>
        <tissue evidence="8">Rhizome</tissue>
    </source>
</reference>
<organism evidence="8 9">
    <name type="scientific">Zingiber officinale</name>
    <name type="common">Ginger</name>
    <name type="synonym">Amomum zingiber</name>
    <dbReference type="NCBI Taxonomy" id="94328"/>
    <lineage>
        <taxon>Eukaryota</taxon>
        <taxon>Viridiplantae</taxon>
        <taxon>Streptophyta</taxon>
        <taxon>Embryophyta</taxon>
        <taxon>Tracheophyta</taxon>
        <taxon>Spermatophyta</taxon>
        <taxon>Magnoliopsida</taxon>
        <taxon>Liliopsida</taxon>
        <taxon>Zingiberales</taxon>
        <taxon>Zingiberaceae</taxon>
        <taxon>Zingiber</taxon>
    </lineage>
</organism>
<dbReference type="GO" id="GO:0046872">
    <property type="term" value="F:metal ion binding"/>
    <property type="evidence" value="ECO:0007669"/>
    <property type="project" value="UniProtKB-KW"/>
</dbReference>
<evidence type="ECO:0000313" key="8">
    <source>
        <dbReference type="EMBL" id="KAG6537179.1"/>
    </source>
</evidence>
<dbReference type="GO" id="GO:0017172">
    <property type="term" value="F:cysteine dioxygenase activity"/>
    <property type="evidence" value="ECO:0007669"/>
    <property type="project" value="UniProtKB-EC"/>
</dbReference>
<sequence length="397" mass="43992">MAKGSSIQALYELCRKTFSPSSAPPAAAAIRKIAALLGIFLFLPAFDFRLPPCLLPLRRSPILISRAVFALESFGLPLFYIGRLTRDSDKDTISPAEVGLKDDGLEDDRGLGYFGSSIHNNSMRVARWAQPITYLHIYECKSFTPSASLPPMPSLKVKGLENDEGLERNVREVHLICIFCLPTSSVIPLHDHPGMTVLSKVLYGSLHVKSYDWVEPPCMALSGEKLPGVRLAKLHMDTVLSAPCPTAILYPRSGGNLHCFTSVASCAVLDVLAPPYSEEAGRCCTYYRDLPYSSFTAERRNVVNENEDDYAWLEAISDSPVDIYMRTGRYIGPVVQVRRVELTGIMHYSLMNPLALVISSKSLTNCSDTNAKTVCNLPHLICKYNQIQRCGVQLIWE</sequence>
<evidence type="ECO:0000256" key="3">
    <source>
        <dbReference type="ARBA" id="ARBA00013133"/>
    </source>
</evidence>
<dbReference type="InterPro" id="IPR012864">
    <property type="entry name" value="PCO/ADO"/>
</dbReference>
<keyword evidence="5" id="KW-0560">Oxidoreductase</keyword>
<proteinExistence type="inferred from homology"/>
<keyword evidence="4" id="KW-0479">Metal-binding</keyword>
<dbReference type="InterPro" id="IPR011051">
    <property type="entry name" value="RmlC_Cupin_sf"/>
</dbReference>
<evidence type="ECO:0000256" key="2">
    <source>
        <dbReference type="ARBA" id="ARBA00006622"/>
    </source>
</evidence>
<dbReference type="EMBL" id="JACMSC010000001">
    <property type="protein sequence ID" value="KAG6537179.1"/>
    <property type="molecule type" value="Genomic_DNA"/>
</dbReference>
<dbReference type="GO" id="GO:0070483">
    <property type="term" value="P:detection of hypoxia"/>
    <property type="evidence" value="ECO:0007669"/>
    <property type="project" value="UniProtKB-ARBA"/>
</dbReference>
<dbReference type="Pfam" id="PF07847">
    <property type="entry name" value="PCO_ADO"/>
    <property type="match status" value="1"/>
</dbReference>
<evidence type="ECO:0000256" key="5">
    <source>
        <dbReference type="ARBA" id="ARBA00023002"/>
    </source>
</evidence>
<dbReference type="PANTHER" id="PTHR22966:SF29">
    <property type="entry name" value="PLANT CYSTEINE OXIDASE 3"/>
    <property type="match status" value="1"/>
</dbReference>
<keyword evidence="9" id="KW-1185">Reference proteome</keyword>
<dbReference type="Proteomes" id="UP000734854">
    <property type="component" value="Unassembled WGS sequence"/>
</dbReference>
<dbReference type="EC" id="1.13.11.20" evidence="3"/>
<keyword evidence="6" id="KW-0408">Iron</keyword>
<dbReference type="SUPFAM" id="SSF51182">
    <property type="entry name" value="RmlC-like cupins"/>
    <property type="match status" value="1"/>
</dbReference>
<evidence type="ECO:0000256" key="6">
    <source>
        <dbReference type="ARBA" id="ARBA00023004"/>
    </source>
</evidence>
<dbReference type="PANTHER" id="PTHR22966">
    <property type="entry name" value="2-AMINOETHANETHIOL DIOXYGENASE"/>
    <property type="match status" value="1"/>
</dbReference>
<dbReference type="InterPro" id="IPR014710">
    <property type="entry name" value="RmlC-like_jellyroll"/>
</dbReference>
<dbReference type="AlphaFoldDB" id="A0A8J5LSS0"/>